<organism evidence="4 5">
    <name type="scientific">Streptomyces violaceus</name>
    <name type="common">Streptomyces venezuelae</name>
    <dbReference type="NCBI Taxonomy" id="1936"/>
    <lineage>
        <taxon>Bacteria</taxon>
        <taxon>Bacillati</taxon>
        <taxon>Actinomycetota</taxon>
        <taxon>Actinomycetes</taxon>
        <taxon>Kitasatosporales</taxon>
        <taxon>Streptomycetaceae</taxon>
        <taxon>Streptomyces</taxon>
    </lineage>
</organism>
<accession>A0ABZ1NJ40</accession>
<protein>
    <submittedName>
        <fullName evidence="4">Enoyl-CoA hydratase/isomerase family protein</fullName>
    </submittedName>
</protein>
<dbReference type="RefSeq" id="WP_328336060.1">
    <property type="nucleotide sequence ID" value="NZ_CP107906.1"/>
</dbReference>
<proteinExistence type="inferred from homology"/>
<keyword evidence="2" id="KW-0443">Lipid metabolism</keyword>
<evidence type="ECO:0000313" key="4">
    <source>
        <dbReference type="EMBL" id="WUG91612.1"/>
    </source>
</evidence>
<dbReference type="InterPro" id="IPR029045">
    <property type="entry name" value="ClpP/crotonase-like_dom_sf"/>
</dbReference>
<evidence type="ECO:0000256" key="2">
    <source>
        <dbReference type="ARBA" id="ARBA00023098"/>
    </source>
</evidence>
<dbReference type="InterPro" id="IPR001753">
    <property type="entry name" value="Enoyl-CoA_hydra/iso"/>
</dbReference>
<reference evidence="4 5" key="1">
    <citation type="submission" date="2022-10" db="EMBL/GenBank/DDBJ databases">
        <title>The complete genomes of actinobacterial strains from the NBC collection.</title>
        <authorList>
            <person name="Joergensen T.S."/>
            <person name="Alvarez Arevalo M."/>
            <person name="Sterndorff E.B."/>
            <person name="Faurdal D."/>
            <person name="Vuksanovic O."/>
            <person name="Mourched A.-S."/>
            <person name="Charusanti P."/>
            <person name="Shaw S."/>
            <person name="Blin K."/>
            <person name="Weber T."/>
        </authorList>
    </citation>
    <scope>NUCLEOTIDE SEQUENCE [LARGE SCALE GENOMIC DNA]</scope>
    <source>
        <strain evidence="4 5">NBC_00456</strain>
    </source>
</reference>
<gene>
    <name evidence="4" type="ORF">OHB29_00225</name>
</gene>
<evidence type="ECO:0000256" key="1">
    <source>
        <dbReference type="ARBA" id="ARBA00005254"/>
    </source>
</evidence>
<dbReference type="EMBL" id="CP107906">
    <property type="protein sequence ID" value="WUG91612.1"/>
    <property type="molecule type" value="Genomic_DNA"/>
</dbReference>
<comment type="similarity">
    <text evidence="1">Belongs to the enoyl-CoA hydratase/isomerase family.</text>
</comment>
<dbReference type="CDD" id="cd06558">
    <property type="entry name" value="crotonase-like"/>
    <property type="match status" value="1"/>
</dbReference>
<keyword evidence="3" id="KW-0456">Lyase</keyword>
<dbReference type="PANTHER" id="PTHR11941:SF169">
    <property type="entry name" value="(7AS)-7A-METHYL-1,5-DIOXO-2,3,5,6,7,7A-HEXAHYDRO-1H-INDENE-CARBOXYL-COA HYDROLASE"/>
    <property type="match status" value="1"/>
</dbReference>
<evidence type="ECO:0000313" key="5">
    <source>
        <dbReference type="Proteomes" id="UP001341259"/>
    </source>
</evidence>
<name>A0ABZ1NJ40_STRVL</name>
<dbReference type="SUPFAM" id="SSF52096">
    <property type="entry name" value="ClpP/crotonase"/>
    <property type="match status" value="1"/>
</dbReference>
<evidence type="ECO:0000256" key="3">
    <source>
        <dbReference type="ARBA" id="ARBA00023239"/>
    </source>
</evidence>
<dbReference type="PANTHER" id="PTHR11941">
    <property type="entry name" value="ENOYL-COA HYDRATASE-RELATED"/>
    <property type="match status" value="1"/>
</dbReference>
<dbReference type="Pfam" id="PF00378">
    <property type="entry name" value="ECH_1"/>
    <property type="match status" value="1"/>
</dbReference>
<keyword evidence="5" id="KW-1185">Reference proteome</keyword>
<sequence length="258" mass="27038">MSDIRQLLSPTDLTVTVDNDVAVITMSRPAKLNALTRGMRRNLAELLRHYGDGRHVRGVVITGRGRAFSSGLDLREAAASELDLLAEMDLFNGITRAALTADVPVVAAINGMAVGGAGEMTLSFDARIATSQAAFSWPENSVGLTVSNAASLFLPRLVGASAALRLIMNSARLNASQALEAGLLDDITEPDDLVPAAIELIHQWTQPGASTAAHLWLMRPPLRAVEEAMAREAAAVQDVQASGLARAGIASVLAGPGK</sequence>
<dbReference type="Proteomes" id="UP001341259">
    <property type="component" value="Chromosome"/>
</dbReference>
<dbReference type="Gene3D" id="3.90.226.10">
    <property type="entry name" value="2-enoyl-CoA Hydratase, Chain A, domain 1"/>
    <property type="match status" value="1"/>
</dbReference>